<feature type="transmembrane region" description="Helical" evidence="2">
    <location>
        <begin position="53"/>
        <end position="72"/>
    </location>
</feature>
<feature type="transmembrane region" description="Helical" evidence="2">
    <location>
        <begin position="136"/>
        <end position="157"/>
    </location>
</feature>
<name>A0A2A2A805_9BURK</name>
<accession>A0A2A2A805</accession>
<feature type="region of interest" description="Disordered" evidence="1">
    <location>
        <begin position="1"/>
        <end position="36"/>
    </location>
</feature>
<dbReference type="RefSeq" id="WP_143326041.1">
    <property type="nucleotide sequence ID" value="NZ_NSJF01000005.1"/>
</dbReference>
<keyword evidence="2" id="KW-1133">Transmembrane helix</keyword>
<dbReference type="Proteomes" id="UP000217999">
    <property type="component" value="Unassembled WGS sequence"/>
</dbReference>
<evidence type="ECO:0000313" key="3">
    <source>
        <dbReference type="EMBL" id="PAT33956.1"/>
    </source>
</evidence>
<proteinExistence type="predicted"/>
<evidence type="ECO:0000313" key="4">
    <source>
        <dbReference type="Proteomes" id="UP000217999"/>
    </source>
</evidence>
<sequence length="165" mass="17917">MVDGQQPPARAQIGKGSVWDAQESGEDEQAPPLDAEQAAQWRQRHRTISPWKVLLWQGLAALLGGGALWLVLQESVAIISWFYGYLAIALPAALYAKVVVSQPGLTALVAHEMLKLLLTVVLMALAPVVLGKVSWLALLLAVVLSVNMYWIAPVWMARSGGIRND</sequence>
<dbReference type="EMBL" id="NSJF01000005">
    <property type="protein sequence ID" value="PAT33956.1"/>
    <property type="molecule type" value="Genomic_DNA"/>
</dbReference>
<gene>
    <name evidence="3" type="ORF">CK620_09775</name>
</gene>
<keyword evidence="2" id="KW-0472">Membrane</keyword>
<feature type="transmembrane region" description="Helical" evidence="2">
    <location>
        <begin position="78"/>
        <end position="100"/>
    </location>
</feature>
<feature type="transmembrane region" description="Helical" evidence="2">
    <location>
        <begin position="112"/>
        <end position="130"/>
    </location>
</feature>
<organism evidence="3 4">
    <name type="scientific">Vandammella animalimorsus</name>
    <dbReference type="NCBI Taxonomy" id="2029117"/>
    <lineage>
        <taxon>Bacteria</taxon>
        <taxon>Pseudomonadati</taxon>
        <taxon>Pseudomonadota</taxon>
        <taxon>Betaproteobacteria</taxon>
        <taxon>Burkholderiales</taxon>
        <taxon>Comamonadaceae</taxon>
        <taxon>Vandammella</taxon>
    </lineage>
</organism>
<dbReference type="AlphaFoldDB" id="A0A2A2A805"/>
<keyword evidence="2" id="KW-0812">Transmembrane</keyword>
<protein>
    <submittedName>
        <fullName evidence="3">ATP synthase subunit I</fullName>
    </submittedName>
</protein>
<reference evidence="3 4" key="1">
    <citation type="submission" date="2017-08" db="EMBL/GenBank/DDBJ databases">
        <title>WGS of Clinical strains of the CDC Group NO-1 linked to zoonotic infections in humans.</title>
        <authorList>
            <person name="Bernier A.-M."/>
            <person name="Bernard K."/>
        </authorList>
    </citation>
    <scope>NUCLEOTIDE SEQUENCE [LARGE SCALE GENOMIC DNA]</scope>
    <source>
        <strain evidence="3 4">NML03-0146</strain>
    </source>
</reference>
<evidence type="ECO:0000256" key="1">
    <source>
        <dbReference type="SAM" id="MobiDB-lite"/>
    </source>
</evidence>
<comment type="caution">
    <text evidence="3">The sequence shown here is derived from an EMBL/GenBank/DDBJ whole genome shotgun (WGS) entry which is preliminary data.</text>
</comment>
<evidence type="ECO:0000256" key="2">
    <source>
        <dbReference type="SAM" id="Phobius"/>
    </source>
</evidence>